<feature type="transmembrane region" description="Helical" evidence="2">
    <location>
        <begin position="83"/>
        <end position="102"/>
    </location>
</feature>
<keyword evidence="2" id="KW-0472">Membrane</keyword>
<dbReference type="Proteomes" id="UP000735205">
    <property type="component" value="Unassembled WGS sequence"/>
</dbReference>
<keyword evidence="2" id="KW-0812">Transmembrane</keyword>
<evidence type="ECO:0000313" key="3">
    <source>
        <dbReference type="EMBL" id="MBS9335728.1"/>
    </source>
</evidence>
<organism evidence="3 4">
    <name type="scientific">Fructobacillus papyrifericola</name>
    <dbReference type="NCBI Taxonomy" id="2713172"/>
    <lineage>
        <taxon>Bacteria</taxon>
        <taxon>Bacillati</taxon>
        <taxon>Bacillota</taxon>
        <taxon>Bacilli</taxon>
        <taxon>Lactobacillales</taxon>
        <taxon>Lactobacillaceae</taxon>
        <taxon>Fructobacillus</taxon>
    </lineage>
</organism>
<evidence type="ECO:0000256" key="1">
    <source>
        <dbReference type="SAM" id="MobiDB-lite"/>
    </source>
</evidence>
<feature type="region of interest" description="Disordered" evidence="1">
    <location>
        <begin position="1"/>
        <end position="35"/>
    </location>
</feature>
<reference evidence="3 4" key="1">
    <citation type="submission" date="2020-02" db="EMBL/GenBank/DDBJ databases">
        <title>Fructobacillus sp. isolated from paper mulberry of Taiwan.</title>
        <authorList>
            <person name="Lin S.-T."/>
        </authorList>
    </citation>
    <scope>NUCLEOTIDE SEQUENCE [LARGE SCALE GENOMIC DNA]</scope>
    <source>
        <strain evidence="3 4">M1-21</strain>
    </source>
</reference>
<feature type="transmembrane region" description="Helical" evidence="2">
    <location>
        <begin position="187"/>
        <end position="209"/>
    </location>
</feature>
<evidence type="ECO:0000313" key="4">
    <source>
        <dbReference type="Proteomes" id="UP000735205"/>
    </source>
</evidence>
<evidence type="ECO:0008006" key="5">
    <source>
        <dbReference type="Google" id="ProtNLM"/>
    </source>
</evidence>
<gene>
    <name evidence="3" type="ORF">G6R28_00565</name>
</gene>
<keyword evidence="4" id="KW-1185">Reference proteome</keyword>
<dbReference type="EMBL" id="JAAMFJ010000001">
    <property type="protein sequence ID" value="MBS9335728.1"/>
    <property type="molecule type" value="Genomic_DNA"/>
</dbReference>
<feature type="transmembrane region" description="Helical" evidence="2">
    <location>
        <begin position="135"/>
        <end position="153"/>
    </location>
</feature>
<dbReference type="RefSeq" id="WP_213792302.1">
    <property type="nucleotide sequence ID" value="NZ_JAAMFJ010000001.1"/>
</dbReference>
<feature type="transmembrane region" description="Helical" evidence="2">
    <location>
        <begin position="240"/>
        <end position="259"/>
    </location>
</feature>
<comment type="caution">
    <text evidence="3">The sequence shown here is derived from an EMBL/GenBank/DDBJ whole genome shotgun (WGS) entry which is preliminary data.</text>
</comment>
<feature type="compositionally biased region" description="Basic and acidic residues" evidence="1">
    <location>
        <begin position="1"/>
        <end position="16"/>
    </location>
</feature>
<name>A0ABS5QRA2_9LACO</name>
<protein>
    <recommendedName>
        <fullName evidence="5">Integral membrane protein</fullName>
    </recommendedName>
</protein>
<evidence type="ECO:0000256" key="2">
    <source>
        <dbReference type="SAM" id="Phobius"/>
    </source>
</evidence>
<sequence>MDENKQSDQRKKESESARPAQNFFSRSKRRQSQPAKEATTVRFQNLPAVHPWTIPAVTLLLTLVWWLKPILSGTLGSQLSFAQIWPLLAYSLFCSAAIGYLVSSRFEQKDWRLYACLAGSTMVLFSSSLRNRFEVLALLFLFLLVLALLPLNLVQLKSGIGLLALATLVTFSVPVCIAFLGNNYVDQTFLTGCWNLFYASLFYLTALFLPRASGRLLGLVTGGLYFAHLLFFHAFGLPDLAAMVIALAVYILSFIRPLTYRYQPLAAISALLISVLIL</sequence>
<proteinExistence type="predicted"/>
<keyword evidence="2" id="KW-1133">Transmembrane helix</keyword>
<accession>A0ABS5QRA2</accession>
<feature type="transmembrane region" description="Helical" evidence="2">
    <location>
        <begin position="52"/>
        <end position="71"/>
    </location>
</feature>
<feature type="transmembrane region" description="Helical" evidence="2">
    <location>
        <begin position="160"/>
        <end position="181"/>
    </location>
</feature>